<dbReference type="AlphaFoldDB" id="A0A0D0AM27"/>
<dbReference type="OrthoDB" id="3190888at2759"/>
<evidence type="ECO:0000259" key="3">
    <source>
        <dbReference type="Pfam" id="PF20152"/>
    </source>
</evidence>
<keyword evidence="5" id="KW-1185">Reference proteome</keyword>
<evidence type="ECO:0000313" key="5">
    <source>
        <dbReference type="Proteomes" id="UP000053593"/>
    </source>
</evidence>
<accession>A0A0D0AM27</accession>
<dbReference type="EMBL" id="KN834867">
    <property type="protein sequence ID" value="KIK51300.1"/>
    <property type="molecule type" value="Genomic_DNA"/>
</dbReference>
<feature type="transmembrane region" description="Helical" evidence="2">
    <location>
        <begin position="49"/>
        <end position="73"/>
    </location>
</feature>
<dbReference type="Proteomes" id="UP000053593">
    <property type="component" value="Unassembled WGS sequence"/>
</dbReference>
<dbReference type="InterPro" id="IPR045339">
    <property type="entry name" value="DUF6534"/>
</dbReference>
<evidence type="ECO:0000256" key="2">
    <source>
        <dbReference type="SAM" id="Phobius"/>
    </source>
</evidence>
<sequence>MSSLFNPDNTLGAAFIGYSVSCIIFGIFTIQTISYFINYKKDTSNLKLLFIHQILIAHAMYHYMISLFGFPLLVISEPIIWSLVTQVVVGAVTATIVKICFVIRVWKSWTVGAFHLNSILDIAKIKVVGSLALAMSVLSDLSIAVALCYYLRKLRTGYKESDSLLNTLVQYALNSGAITSIMSILTLILYDVRPLTFQYIAVYVVYSKMFAVSLMGALGTRKLVADNIRETLTQTNGATQHFAMLSIMDSLPPSYAGPHTMQALAQPSSDVATDESTATLNSKSTSTLRLQPLRREAGDAS</sequence>
<reference evidence="4 5" key="1">
    <citation type="submission" date="2014-04" db="EMBL/GenBank/DDBJ databases">
        <title>Evolutionary Origins and Diversification of the Mycorrhizal Mutualists.</title>
        <authorList>
            <consortium name="DOE Joint Genome Institute"/>
            <consortium name="Mycorrhizal Genomics Consortium"/>
            <person name="Kohler A."/>
            <person name="Kuo A."/>
            <person name="Nagy L.G."/>
            <person name="Floudas D."/>
            <person name="Copeland A."/>
            <person name="Barry K.W."/>
            <person name="Cichocki N."/>
            <person name="Veneault-Fourrey C."/>
            <person name="LaButti K."/>
            <person name="Lindquist E.A."/>
            <person name="Lipzen A."/>
            <person name="Lundell T."/>
            <person name="Morin E."/>
            <person name="Murat C."/>
            <person name="Riley R."/>
            <person name="Ohm R."/>
            <person name="Sun H."/>
            <person name="Tunlid A."/>
            <person name="Henrissat B."/>
            <person name="Grigoriev I.V."/>
            <person name="Hibbett D.S."/>
            <person name="Martin F."/>
        </authorList>
    </citation>
    <scope>NUCLEOTIDE SEQUENCE [LARGE SCALE GENOMIC DNA]</scope>
    <source>
        <strain evidence="4 5">FD-317 M1</strain>
    </source>
</reference>
<feature type="region of interest" description="Disordered" evidence="1">
    <location>
        <begin position="266"/>
        <end position="301"/>
    </location>
</feature>
<evidence type="ECO:0000313" key="4">
    <source>
        <dbReference type="EMBL" id="KIK51300.1"/>
    </source>
</evidence>
<dbReference type="PANTHER" id="PTHR40465">
    <property type="entry name" value="CHROMOSOME 1, WHOLE GENOME SHOTGUN SEQUENCE"/>
    <property type="match status" value="1"/>
</dbReference>
<feature type="transmembrane region" description="Helical" evidence="2">
    <location>
        <begin position="127"/>
        <end position="151"/>
    </location>
</feature>
<dbReference type="HOGENOM" id="CLU_046025_5_0_1"/>
<feature type="compositionally biased region" description="Polar residues" evidence="1">
    <location>
        <begin position="266"/>
        <end position="289"/>
    </location>
</feature>
<dbReference type="Pfam" id="PF20152">
    <property type="entry name" value="DUF6534"/>
    <property type="match status" value="1"/>
</dbReference>
<feature type="transmembrane region" description="Helical" evidence="2">
    <location>
        <begin position="197"/>
        <end position="219"/>
    </location>
</feature>
<keyword evidence="2" id="KW-1133">Transmembrane helix</keyword>
<protein>
    <recommendedName>
        <fullName evidence="3">DUF6534 domain-containing protein</fullName>
    </recommendedName>
</protein>
<proteinExistence type="predicted"/>
<evidence type="ECO:0000256" key="1">
    <source>
        <dbReference type="SAM" id="MobiDB-lite"/>
    </source>
</evidence>
<feature type="transmembrane region" description="Helical" evidence="2">
    <location>
        <begin position="79"/>
        <end position="106"/>
    </location>
</feature>
<feature type="transmembrane region" description="Helical" evidence="2">
    <location>
        <begin position="12"/>
        <end position="37"/>
    </location>
</feature>
<keyword evidence="2" id="KW-0812">Transmembrane</keyword>
<gene>
    <name evidence="4" type="ORF">GYMLUDRAFT_101110</name>
</gene>
<feature type="domain" description="DUF6534" evidence="3">
    <location>
        <begin position="136"/>
        <end position="222"/>
    </location>
</feature>
<organism evidence="4 5">
    <name type="scientific">Collybiopsis luxurians FD-317 M1</name>
    <dbReference type="NCBI Taxonomy" id="944289"/>
    <lineage>
        <taxon>Eukaryota</taxon>
        <taxon>Fungi</taxon>
        <taxon>Dikarya</taxon>
        <taxon>Basidiomycota</taxon>
        <taxon>Agaricomycotina</taxon>
        <taxon>Agaricomycetes</taxon>
        <taxon>Agaricomycetidae</taxon>
        <taxon>Agaricales</taxon>
        <taxon>Marasmiineae</taxon>
        <taxon>Omphalotaceae</taxon>
        <taxon>Collybiopsis</taxon>
        <taxon>Collybiopsis luxurians</taxon>
    </lineage>
</organism>
<dbReference type="PANTHER" id="PTHR40465:SF1">
    <property type="entry name" value="DUF6534 DOMAIN-CONTAINING PROTEIN"/>
    <property type="match status" value="1"/>
</dbReference>
<keyword evidence="2" id="KW-0472">Membrane</keyword>
<name>A0A0D0AM27_9AGAR</name>
<feature type="transmembrane region" description="Helical" evidence="2">
    <location>
        <begin position="171"/>
        <end position="190"/>
    </location>
</feature>